<dbReference type="InterPro" id="IPR052035">
    <property type="entry name" value="ZnF_BED_domain_contain"/>
</dbReference>
<proteinExistence type="predicted"/>
<evidence type="ECO:0000256" key="1">
    <source>
        <dbReference type="ARBA" id="ARBA00004123"/>
    </source>
</evidence>
<reference evidence="8" key="1">
    <citation type="submission" date="2025-08" db="UniProtKB">
        <authorList>
            <consortium name="RefSeq"/>
        </authorList>
    </citation>
    <scope>IDENTIFICATION</scope>
    <source>
        <tissue evidence="8">Sperm</tissue>
    </source>
</reference>
<keyword evidence="2" id="KW-0479">Metal-binding</keyword>
<dbReference type="GO" id="GO:0005634">
    <property type="term" value="C:nucleus"/>
    <property type="evidence" value="ECO:0007669"/>
    <property type="project" value="UniProtKB-SubCell"/>
</dbReference>
<evidence type="ECO:0000256" key="5">
    <source>
        <dbReference type="ARBA" id="ARBA00023242"/>
    </source>
</evidence>
<keyword evidence="7" id="KW-1185">Reference proteome</keyword>
<organism evidence="7 8">
    <name type="scientific">Petromyzon marinus</name>
    <name type="common">Sea lamprey</name>
    <dbReference type="NCBI Taxonomy" id="7757"/>
    <lineage>
        <taxon>Eukaryota</taxon>
        <taxon>Metazoa</taxon>
        <taxon>Chordata</taxon>
        <taxon>Craniata</taxon>
        <taxon>Vertebrata</taxon>
        <taxon>Cyclostomata</taxon>
        <taxon>Hyperoartia</taxon>
        <taxon>Petromyzontiformes</taxon>
        <taxon>Petromyzontidae</taxon>
        <taxon>Petromyzon</taxon>
    </lineage>
</organism>
<dbReference type="PANTHER" id="PTHR46481">
    <property type="entry name" value="ZINC FINGER BED DOMAIN-CONTAINING PROTEIN 4"/>
    <property type="match status" value="1"/>
</dbReference>
<evidence type="ECO:0000256" key="4">
    <source>
        <dbReference type="ARBA" id="ARBA00022833"/>
    </source>
</evidence>
<dbReference type="Proteomes" id="UP001318040">
    <property type="component" value="Chromosome 3"/>
</dbReference>
<keyword evidence="3" id="KW-0863">Zinc-finger</keyword>
<evidence type="ECO:0000256" key="2">
    <source>
        <dbReference type="ARBA" id="ARBA00022723"/>
    </source>
</evidence>
<feature type="domain" description="HAT C-terminal dimerisation" evidence="6">
    <location>
        <begin position="556"/>
        <end position="629"/>
    </location>
</feature>
<dbReference type="GeneID" id="116952491"/>
<dbReference type="SUPFAM" id="SSF53098">
    <property type="entry name" value="Ribonuclease H-like"/>
    <property type="match status" value="1"/>
</dbReference>
<dbReference type="GO" id="GO:0046983">
    <property type="term" value="F:protein dimerization activity"/>
    <property type="evidence" value="ECO:0007669"/>
    <property type="project" value="InterPro"/>
</dbReference>
<evidence type="ECO:0000313" key="8">
    <source>
        <dbReference type="RefSeq" id="XP_032827775.1"/>
    </source>
</evidence>
<dbReference type="GO" id="GO:0008270">
    <property type="term" value="F:zinc ion binding"/>
    <property type="evidence" value="ECO:0007669"/>
    <property type="project" value="UniProtKB-KW"/>
</dbReference>
<comment type="subcellular location">
    <subcellularLocation>
        <location evidence="1">Nucleus</location>
    </subcellularLocation>
</comment>
<name>A0AAJ7U338_PETMA</name>
<dbReference type="RefSeq" id="XP_032827775.1">
    <property type="nucleotide sequence ID" value="XM_032971884.1"/>
</dbReference>
<keyword evidence="4" id="KW-0862">Zinc</keyword>
<dbReference type="InterPro" id="IPR008906">
    <property type="entry name" value="HATC_C_dom"/>
</dbReference>
<evidence type="ECO:0000313" key="7">
    <source>
        <dbReference type="Proteomes" id="UP001318040"/>
    </source>
</evidence>
<evidence type="ECO:0000259" key="6">
    <source>
        <dbReference type="Pfam" id="PF05699"/>
    </source>
</evidence>
<evidence type="ECO:0000256" key="3">
    <source>
        <dbReference type="ARBA" id="ARBA00022771"/>
    </source>
</evidence>
<keyword evidence="5" id="KW-0539">Nucleus</keyword>
<dbReference type="AlphaFoldDB" id="A0AAJ7U338"/>
<dbReference type="PANTHER" id="PTHR46481:SF10">
    <property type="entry name" value="ZINC FINGER BED DOMAIN-CONTAINING PROTEIN 39"/>
    <property type="match status" value="1"/>
</dbReference>
<protein>
    <submittedName>
        <fullName evidence="8">Uncharacterized protein LOC116952491</fullName>
    </submittedName>
</protein>
<dbReference type="KEGG" id="pmrn:116952491"/>
<dbReference type="InterPro" id="IPR012337">
    <property type="entry name" value="RNaseH-like_sf"/>
</dbReference>
<dbReference type="Pfam" id="PF05699">
    <property type="entry name" value="Dimer_Tnp_hAT"/>
    <property type="match status" value="1"/>
</dbReference>
<accession>A0AAJ7U338</accession>
<gene>
    <name evidence="8" type="primary">LOC116952491</name>
</gene>
<sequence length="636" mass="71509">MMGRERTNPFRRFFKYDPAKGASMCTIGGCQRVMSGNHGANLERHVRRFHPEEFHLATTNVKCEKEDGPPYDYGEPSSKKPCLTPGTLQIPIDSMVFKKPKCIPVKITADQILDACTELVTLNGHPFSLMEDSGFRKLIDPVLKGLGGSLVINAENIRENVSVVAAAVRSHINMELKDKLISLKVDSASYLDRSVLGINAQYVRDGEIVMHTLAMKEVKISHSGENLAAIIVDVLHEYNIDVGKVYTITTDNGSNIIKSLSQGQMEKNYGDDCDEETEEAIAETEDIMESLERSKLCLSEIAGPHSVMRGVHCAAHTLQLAIDDFLKEPSIANLVSNARRVCKKLNIKMPVFNCYTRWQSIFDMLECILELKDFCQYMAMSNPDLMLDDNVWDRIECLLAALKPAKMATKHFQTEQLTIGDVYGAWIKCHLETANVKSIYSDALAIAMKKCEKQLLDSDAILAAVYMDPRYSVLLTDREAEKAKQHLCQTWTAVELCSRLARDLQTDRSSDDDGTDRECDELERFLREKEDSRRHSGNLAAAPALGMHIGTVLQVFANEPRLKKDANVLMYWESWKHSKPELFQLAQLSLSVPATQISYERVVSALSVILSPHRCNLDNETLEDILMVQLNKKYGH</sequence>